<evidence type="ECO:0000313" key="9">
    <source>
        <dbReference type="Proteomes" id="UP000051236"/>
    </source>
</evidence>
<comment type="similarity">
    <text evidence="1">Belongs to the peptidase C40 family.</text>
</comment>
<name>X0QTI8_9LACO</name>
<feature type="signal peptide" evidence="6">
    <location>
        <begin position="1"/>
        <end position="23"/>
    </location>
</feature>
<accession>X0QTI8</accession>
<dbReference type="Proteomes" id="UP000051236">
    <property type="component" value="Unassembled WGS sequence"/>
</dbReference>
<dbReference type="InterPro" id="IPR038765">
    <property type="entry name" value="Papain-like_cys_pep_sf"/>
</dbReference>
<dbReference type="SUPFAM" id="SSF54001">
    <property type="entry name" value="Cysteine proteinases"/>
    <property type="match status" value="1"/>
</dbReference>
<dbReference type="InterPro" id="IPR006311">
    <property type="entry name" value="TAT_signal"/>
</dbReference>
<keyword evidence="2" id="KW-0645">Protease</keyword>
<evidence type="ECO:0000256" key="3">
    <source>
        <dbReference type="ARBA" id="ARBA00022801"/>
    </source>
</evidence>
<dbReference type="InterPro" id="IPR051202">
    <property type="entry name" value="Peptidase_C40"/>
</dbReference>
<evidence type="ECO:0000256" key="1">
    <source>
        <dbReference type="ARBA" id="ARBA00007074"/>
    </source>
</evidence>
<evidence type="ECO:0000259" key="7">
    <source>
        <dbReference type="PROSITE" id="PS51935"/>
    </source>
</evidence>
<feature type="compositionally biased region" description="Polar residues" evidence="5">
    <location>
        <begin position="138"/>
        <end position="151"/>
    </location>
</feature>
<evidence type="ECO:0000256" key="2">
    <source>
        <dbReference type="ARBA" id="ARBA00022670"/>
    </source>
</evidence>
<evidence type="ECO:0000256" key="4">
    <source>
        <dbReference type="ARBA" id="ARBA00022807"/>
    </source>
</evidence>
<dbReference type="Pfam" id="PF00877">
    <property type="entry name" value="NLPC_P60"/>
    <property type="match status" value="1"/>
</dbReference>
<dbReference type="GO" id="GO:0008234">
    <property type="term" value="F:cysteine-type peptidase activity"/>
    <property type="evidence" value="ECO:0007669"/>
    <property type="project" value="UniProtKB-KW"/>
</dbReference>
<dbReference type="PANTHER" id="PTHR47053:SF1">
    <property type="entry name" value="MUREIN DD-ENDOPEPTIDASE MEPH-RELATED"/>
    <property type="match status" value="1"/>
</dbReference>
<dbReference type="STRING" id="1423734.FC83_GL000116"/>
<organism evidence="8 9">
    <name type="scientific">Agrilactobacillus composti DSM 18527 = JCM 14202</name>
    <dbReference type="NCBI Taxonomy" id="1423734"/>
    <lineage>
        <taxon>Bacteria</taxon>
        <taxon>Bacillati</taxon>
        <taxon>Bacillota</taxon>
        <taxon>Bacilli</taxon>
        <taxon>Lactobacillales</taxon>
        <taxon>Lactobacillaceae</taxon>
        <taxon>Agrilactobacillus</taxon>
    </lineage>
</organism>
<feature type="compositionally biased region" description="Low complexity" evidence="5">
    <location>
        <begin position="117"/>
        <end position="137"/>
    </location>
</feature>
<dbReference type="PROSITE" id="PS51935">
    <property type="entry name" value="NLPC_P60"/>
    <property type="match status" value="1"/>
</dbReference>
<evidence type="ECO:0000313" key="8">
    <source>
        <dbReference type="EMBL" id="KRM32922.1"/>
    </source>
</evidence>
<keyword evidence="6" id="KW-0732">Signal</keyword>
<gene>
    <name evidence="8" type="ORF">FC83_GL000116</name>
</gene>
<sequence>MTHKRALLTVSAGIAGLAGVALATAGQTDTAQAATQTATITYKDGGTTVWGTTDYTQPKSYVSYQQQVDVYGSKTVGSTTWYLVGDNAWIPAEYVSLNNQAVEQAPKPVEVAPSNDQQTQNTTNTQTPQTPTNTQTPATDQSAGTTDQTKAQQVIALAEQQIGKPYVWGGKGPANFDCSGLMQYVFKNAANVDVGGWTVPQESAGTQIAVNQAQPGDMLFWGDKGSTYHVALYIGNGQYINAPVPGKNVEIDSISPYFAPSFAVRVL</sequence>
<feature type="domain" description="NlpC/P60" evidence="7">
    <location>
        <begin position="148"/>
        <end position="267"/>
    </location>
</feature>
<dbReference type="EMBL" id="AZGA01000064">
    <property type="protein sequence ID" value="KRM32922.1"/>
    <property type="molecule type" value="Genomic_DNA"/>
</dbReference>
<dbReference type="eggNOG" id="COG0791">
    <property type="taxonomic scope" value="Bacteria"/>
</dbReference>
<comment type="caution">
    <text evidence="8">The sequence shown here is derived from an EMBL/GenBank/DDBJ whole genome shotgun (WGS) entry which is preliminary data.</text>
</comment>
<feature type="region of interest" description="Disordered" evidence="5">
    <location>
        <begin position="109"/>
        <end position="151"/>
    </location>
</feature>
<dbReference type="InterPro" id="IPR000064">
    <property type="entry name" value="NLP_P60_dom"/>
</dbReference>
<dbReference type="PROSITE" id="PS51318">
    <property type="entry name" value="TAT"/>
    <property type="match status" value="1"/>
</dbReference>
<reference evidence="8 9" key="1">
    <citation type="journal article" date="2015" name="Genome Announc.">
        <title>Expanding the biotechnology potential of lactobacilli through comparative genomics of 213 strains and associated genera.</title>
        <authorList>
            <person name="Sun Z."/>
            <person name="Harris H.M."/>
            <person name="McCann A."/>
            <person name="Guo C."/>
            <person name="Argimon S."/>
            <person name="Zhang W."/>
            <person name="Yang X."/>
            <person name="Jeffery I.B."/>
            <person name="Cooney J.C."/>
            <person name="Kagawa T.F."/>
            <person name="Liu W."/>
            <person name="Song Y."/>
            <person name="Salvetti E."/>
            <person name="Wrobel A."/>
            <person name="Rasinkangas P."/>
            <person name="Parkhill J."/>
            <person name="Rea M.C."/>
            <person name="O'Sullivan O."/>
            <person name="Ritari J."/>
            <person name="Douillard F.P."/>
            <person name="Paul Ross R."/>
            <person name="Yang R."/>
            <person name="Briner A.E."/>
            <person name="Felis G.E."/>
            <person name="de Vos W.M."/>
            <person name="Barrangou R."/>
            <person name="Klaenhammer T.R."/>
            <person name="Caufield P.W."/>
            <person name="Cui Y."/>
            <person name="Zhang H."/>
            <person name="O'Toole P.W."/>
        </authorList>
    </citation>
    <scope>NUCLEOTIDE SEQUENCE [LARGE SCALE GENOMIC DNA]</scope>
    <source>
        <strain evidence="8 9">DSM 18527</strain>
    </source>
</reference>
<keyword evidence="4" id="KW-0788">Thiol protease</keyword>
<dbReference type="OrthoDB" id="1654978at2"/>
<dbReference type="PANTHER" id="PTHR47053">
    <property type="entry name" value="MUREIN DD-ENDOPEPTIDASE MEPH-RELATED"/>
    <property type="match status" value="1"/>
</dbReference>
<keyword evidence="3" id="KW-0378">Hydrolase</keyword>
<feature type="chain" id="PRO_5039131366" evidence="6">
    <location>
        <begin position="24"/>
        <end position="267"/>
    </location>
</feature>
<dbReference type="PATRIC" id="fig|1423734.3.peg.115"/>
<protein>
    <submittedName>
        <fullName evidence="8">Cell surface protein</fullName>
    </submittedName>
</protein>
<proteinExistence type="inferred from homology"/>
<dbReference type="AlphaFoldDB" id="X0QTI8"/>
<evidence type="ECO:0000256" key="5">
    <source>
        <dbReference type="SAM" id="MobiDB-lite"/>
    </source>
</evidence>
<dbReference type="GO" id="GO:0006508">
    <property type="term" value="P:proteolysis"/>
    <property type="evidence" value="ECO:0007669"/>
    <property type="project" value="UniProtKB-KW"/>
</dbReference>
<keyword evidence="9" id="KW-1185">Reference proteome</keyword>
<evidence type="ECO:0000256" key="6">
    <source>
        <dbReference type="SAM" id="SignalP"/>
    </source>
</evidence>
<dbReference type="Gene3D" id="3.90.1720.10">
    <property type="entry name" value="endopeptidase domain like (from Nostoc punctiforme)"/>
    <property type="match status" value="1"/>
</dbReference>